<dbReference type="EC" id="2.8.-.-" evidence="1"/>
<dbReference type="Pfam" id="PF04077">
    <property type="entry name" value="DsrH"/>
    <property type="match status" value="1"/>
</dbReference>
<sequence length="88" mass="10033">MLYTLSKAQYDLNELTPILAQITENDALVLWQDGVLLAVKYPQLFTKISHLFILTNDIEARGLSPLFKSITLTEFVKITETFYPQVAL</sequence>
<evidence type="ECO:0000313" key="2">
    <source>
        <dbReference type="Proteomes" id="UP000005467"/>
    </source>
</evidence>
<dbReference type="GO" id="GO:0002143">
    <property type="term" value="P:tRNA wobble position uridine thiolation"/>
    <property type="evidence" value="ECO:0007669"/>
    <property type="project" value="InterPro"/>
</dbReference>
<dbReference type="AlphaFoldDB" id="E8KE97"/>
<organism evidence="1 2">
    <name type="scientific">Actinobacillus ureae ATCC 25976</name>
    <dbReference type="NCBI Taxonomy" id="887324"/>
    <lineage>
        <taxon>Bacteria</taxon>
        <taxon>Pseudomonadati</taxon>
        <taxon>Pseudomonadota</taxon>
        <taxon>Gammaproteobacteria</taxon>
        <taxon>Pasteurellales</taxon>
        <taxon>Pasteurellaceae</taxon>
        <taxon>Actinobacillus</taxon>
    </lineage>
</organism>
<dbReference type="HOGENOM" id="CLU_166087_2_0_6"/>
<keyword evidence="1" id="KW-0808">Transferase</keyword>
<accession>E8KE97</accession>
<dbReference type="Proteomes" id="UP000005467">
    <property type="component" value="Unassembled WGS sequence"/>
</dbReference>
<comment type="caution">
    <text evidence="1">The sequence shown here is derived from an EMBL/GenBank/DDBJ whole genome shotgun (WGS) entry which is preliminary data.</text>
</comment>
<dbReference type="EMBL" id="AEVG01000014">
    <property type="protein sequence ID" value="EFX92776.1"/>
    <property type="molecule type" value="Genomic_DNA"/>
</dbReference>
<gene>
    <name evidence="1" type="primary">dsrH</name>
    <name evidence="1" type="ORF">HMPREF0027_0164</name>
</gene>
<dbReference type="Gene3D" id="3.40.1260.10">
    <property type="entry name" value="DsrEFH-like"/>
    <property type="match status" value="1"/>
</dbReference>
<dbReference type="GO" id="GO:0005737">
    <property type="term" value="C:cytoplasm"/>
    <property type="evidence" value="ECO:0007669"/>
    <property type="project" value="InterPro"/>
</dbReference>
<protein>
    <submittedName>
        <fullName evidence="1">Sulfur relay protein TusB/DsrH</fullName>
        <ecNumber evidence="1">2.8.-.-</ecNumber>
    </submittedName>
</protein>
<keyword evidence="2" id="KW-1185">Reference proteome</keyword>
<proteinExistence type="predicted"/>
<reference evidence="1 2" key="1">
    <citation type="submission" date="2011-01" db="EMBL/GenBank/DDBJ databases">
        <authorList>
            <person name="Muzny D."/>
            <person name="Qin X."/>
            <person name="Deng J."/>
            <person name="Jiang H."/>
            <person name="Liu Y."/>
            <person name="Qu J."/>
            <person name="Song X.-Z."/>
            <person name="Zhang L."/>
            <person name="Thornton R."/>
            <person name="Coyle M."/>
            <person name="Francisco L."/>
            <person name="Jackson L."/>
            <person name="Javaid M."/>
            <person name="Korchina V."/>
            <person name="Kovar C."/>
            <person name="Mata R."/>
            <person name="Mathew T."/>
            <person name="Ngo R."/>
            <person name="Nguyen L."/>
            <person name="Nguyen N."/>
            <person name="Okwuonu G."/>
            <person name="Ongeri F."/>
            <person name="Pham C."/>
            <person name="Simmons D."/>
            <person name="Wilczek-Boney K."/>
            <person name="Hale W."/>
            <person name="Jakkamsetti A."/>
            <person name="Pham P."/>
            <person name="Ruth R."/>
            <person name="San Lucas F."/>
            <person name="Warren J."/>
            <person name="Zhang J."/>
            <person name="Zhao Z."/>
            <person name="Zhou C."/>
            <person name="Zhu D."/>
            <person name="Lee S."/>
            <person name="Bess C."/>
            <person name="Blankenburg K."/>
            <person name="Forbes L."/>
            <person name="Fu Q."/>
            <person name="Gubbala S."/>
            <person name="Hirani K."/>
            <person name="Jayaseelan J.C."/>
            <person name="Lara F."/>
            <person name="Munidasa M."/>
            <person name="Palculict T."/>
            <person name="Patil S."/>
            <person name="Pu L.-L."/>
            <person name="Saada N."/>
            <person name="Tang L."/>
            <person name="Weissenberger G."/>
            <person name="Zhu Y."/>
            <person name="Hemphill L."/>
            <person name="Shang Y."/>
            <person name="Youmans B."/>
            <person name="Ayvaz T."/>
            <person name="Ross M."/>
            <person name="Santibanez J."/>
            <person name="Aqrawi P."/>
            <person name="Gross S."/>
            <person name="Joshi V."/>
            <person name="Fowler G."/>
            <person name="Nazareth L."/>
            <person name="Reid J."/>
            <person name="Worley K."/>
            <person name="Petrosino J."/>
            <person name="Highlander S."/>
            <person name="Gibbs R."/>
        </authorList>
    </citation>
    <scope>NUCLEOTIDE SEQUENCE [LARGE SCALE GENOMIC DNA]</scope>
    <source>
        <strain evidence="1 2">ATCC 25976</strain>
    </source>
</reference>
<dbReference type="InterPro" id="IPR027396">
    <property type="entry name" value="DsrEFH-like"/>
</dbReference>
<name>E8KE97_9PAST</name>
<dbReference type="RefSeq" id="WP_005621270.1">
    <property type="nucleotide sequence ID" value="NZ_GL831080.1"/>
</dbReference>
<dbReference type="InterPro" id="IPR007215">
    <property type="entry name" value="Sulphur_relay_TusB/DsrH"/>
</dbReference>
<evidence type="ECO:0000313" key="1">
    <source>
        <dbReference type="EMBL" id="EFX92776.1"/>
    </source>
</evidence>
<dbReference type="SUPFAM" id="SSF75169">
    <property type="entry name" value="DsrEFH-like"/>
    <property type="match status" value="1"/>
</dbReference>
<dbReference type="GO" id="GO:0016740">
    <property type="term" value="F:transferase activity"/>
    <property type="evidence" value="ECO:0007669"/>
    <property type="project" value="UniProtKB-KW"/>
</dbReference>